<dbReference type="EMBL" id="BSXN01001306">
    <property type="protein sequence ID" value="GME72550.1"/>
    <property type="molecule type" value="Genomic_DNA"/>
</dbReference>
<sequence>MVHSKFFKFFPLNESSKLIAKYSLKRTLIFLSWLPVLYEISEHVVYLGKIEGISMKPTFNPSDSNKNDYVLLWKWDTKNIRNLKVGDVIFLRSPINPENIYTKRIKALQGEMLIPRYPDDRKRVTVPLNHIWVEGDNIHSIDSNTYGPVSTGMVIGKAIWIVYPFNRWGPVPAGGRECRESALRSGISD</sequence>
<keyword evidence="9" id="KW-1185">Reference proteome</keyword>
<dbReference type="PANTHER" id="PTHR46041:SF2">
    <property type="entry name" value="MITOCHONDRIAL INNER MEMBRANE PROTEASE SUBUNIT 2"/>
    <property type="match status" value="1"/>
</dbReference>
<keyword evidence="4" id="KW-0378">Hydrolase</keyword>
<proteinExistence type="predicted"/>
<reference evidence="8" key="1">
    <citation type="submission" date="2023-04" db="EMBL/GenBank/DDBJ databases">
        <title>Candida boidinii NBRC 10035.</title>
        <authorList>
            <person name="Ichikawa N."/>
            <person name="Sato H."/>
            <person name="Tonouchi N."/>
        </authorList>
    </citation>
    <scope>NUCLEOTIDE SEQUENCE</scope>
    <source>
        <strain evidence="8">NBRC 10035</strain>
    </source>
</reference>
<dbReference type="GO" id="GO:0006465">
    <property type="term" value="P:signal peptide processing"/>
    <property type="evidence" value="ECO:0007669"/>
    <property type="project" value="InterPro"/>
</dbReference>
<keyword evidence="2" id="KW-0645">Protease</keyword>
<accession>A0A9W6WIT2</accession>
<keyword evidence="3" id="KW-0812">Transmembrane</keyword>
<evidence type="ECO:0000256" key="5">
    <source>
        <dbReference type="ARBA" id="ARBA00022989"/>
    </source>
</evidence>
<dbReference type="GO" id="GO:0006627">
    <property type="term" value="P:protein processing involved in protein targeting to mitochondrion"/>
    <property type="evidence" value="ECO:0007669"/>
    <property type="project" value="InterPro"/>
</dbReference>
<name>A0A9W6WIT2_CANBO</name>
<evidence type="ECO:0000256" key="4">
    <source>
        <dbReference type="ARBA" id="ARBA00022801"/>
    </source>
</evidence>
<evidence type="ECO:0000256" key="1">
    <source>
        <dbReference type="ARBA" id="ARBA00004167"/>
    </source>
</evidence>
<evidence type="ECO:0000256" key="3">
    <source>
        <dbReference type="ARBA" id="ARBA00022692"/>
    </source>
</evidence>
<comment type="subcellular location">
    <subcellularLocation>
        <location evidence="1">Membrane</location>
        <topology evidence="1">Single-pass membrane protein</topology>
    </subcellularLocation>
</comment>
<evidence type="ECO:0000313" key="9">
    <source>
        <dbReference type="Proteomes" id="UP001165120"/>
    </source>
</evidence>
<protein>
    <submittedName>
        <fullName evidence="8">Unnamed protein product</fullName>
    </submittedName>
</protein>
<keyword evidence="6" id="KW-0472">Membrane</keyword>
<gene>
    <name evidence="8" type="ORF">Cboi02_000365400</name>
</gene>
<evidence type="ECO:0000259" key="7">
    <source>
        <dbReference type="Pfam" id="PF10502"/>
    </source>
</evidence>
<dbReference type="GO" id="GO:0004252">
    <property type="term" value="F:serine-type endopeptidase activity"/>
    <property type="evidence" value="ECO:0007669"/>
    <property type="project" value="InterPro"/>
</dbReference>
<dbReference type="PANTHER" id="PTHR46041">
    <property type="entry name" value="MITOCHONDRIAL INNER MEMBRANE PROTEASE SUBUNIT 2"/>
    <property type="match status" value="1"/>
</dbReference>
<evidence type="ECO:0000313" key="8">
    <source>
        <dbReference type="EMBL" id="GME72550.1"/>
    </source>
</evidence>
<keyword evidence="5" id="KW-1133">Transmembrane helix</keyword>
<dbReference type="AlphaFoldDB" id="A0A9W6WIT2"/>
<evidence type="ECO:0000256" key="2">
    <source>
        <dbReference type="ARBA" id="ARBA00022670"/>
    </source>
</evidence>
<dbReference type="Proteomes" id="UP001165120">
    <property type="component" value="Unassembled WGS sequence"/>
</dbReference>
<dbReference type="InterPro" id="IPR019533">
    <property type="entry name" value="Peptidase_S26"/>
</dbReference>
<dbReference type="SUPFAM" id="SSF51306">
    <property type="entry name" value="LexA/Signal peptidase"/>
    <property type="match status" value="1"/>
</dbReference>
<dbReference type="Gene3D" id="2.10.109.10">
    <property type="entry name" value="Umud Fragment, subunit A"/>
    <property type="match status" value="1"/>
</dbReference>
<dbReference type="GO" id="GO:0042720">
    <property type="term" value="C:mitochondrial inner membrane peptidase complex"/>
    <property type="evidence" value="ECO:0007669"/>
    <property type="project" value="InterPro"/>
</dbReference>
<feature type="domain" description="Peptidase S26" evidence="7">
    <location>
        <begin position="39"/>
        <end position="111"/>
    </location>
</feature>
<dbReference type="Pfam" id="PF10502">
    <property type="entry name" value="Peptidase_S26"/>
    <property type="match status" value="1"/>
</dbReference>
<evidence type="ECO:0000256" key="6">
    <source>
        <dbReference type="ARBA" id="ARBA00023136"/>
    </source>
</evidence>
<dbReference type="CDD" id="cd06530">
    <property type="entry name" value="S26_SPase_I"/>
    <property type="match status" value="1"/>
</dbReference>
<dbReference type="InterPro" id="IPR037730">
    <property type="entry name" value="IMP2"/>
</dbReference>
<comment type="caution">
    <text evidence="8">The sequence shown here is derived from an EMBL/GenBank/DDBJ whole genome shotgun (WGS) entry which is preliminary data.</text>
</comment>
<organism evidence="8 9">
    <name type="scientific">Candida boidinii</name>
    <name type="common">Yeast</name>
    <dbReference type="NCBI Taxonomy" id="5477"/>
    <lineage>
        <taxon>Eukaryota</taxon>
        <taxon>Fungi</taxon>
        <taxon>Dikarya</taxon>
        <taxon>Ascomycota</taxon>
        <taxon>Saccharomycotina</taxon>
        <taxon>Pichiomycetes</taxon>
        <taxon>Pichiales</taxon>
        <taxon>Pichiaceae</taxon>
        <taxon>Ogataea</taxon>
        <taxon>Ogataea/Candida clade</taxon>
    </lineage>
</organism>
<dbReference type="InterPro" id="IPR036286">
    <property type="entry name" value="LexA/Signal_pep-like_sf"/>
</dbReference>